<name>D4H7E0_DENA2</name>
<dbReference type="EMBL" id="CP001968">
    <property type="protein sequence ID" value="ADD67939.1"/>
    <property type="molecule type" value="Genomic_DNA"/>
</dbReference>
<dbReference type="OrthoDB" id="9786399at2"/>
<dbReference type="InParanoid" id="D4H7E0"/>
<dbReference type="Gene3D" id="3.40.190.10">
    <property type="entry name" value="Periplasmic binding protein-like II"/>
    <property type="match status" value="2"/>
</dbReference>
<dbReference type="PaxDb" id="522772-Dacet_1167"/>
<dbReference type="PANTHER" id="PTHR30632:SF0">
    <property type="entry name" value="SULFATE-BINDING PROTEIN"/>
    <property type="match status" value="1"/>
</dbReference>
<gene>
    <name evidence="1" type="ordered locus">Dacet_1167</name>
</gene>
<dbReference type="HOGENOM" id="CLU_065520_2_0_0"/>
<evidence type="ECO:0000313" key="1">
    <source>
        <dbReference type="EMBL" id="ADD67939.1"/>
    </source>
</evidence>
<dbReference type="Pfam" id="PF13531">
    <property type="entry name" value="SBP_bac_11"/>
    <property type="match status" value="1"/>
</dbReference>
<dbReference type="eggNOG" id="COG0725">
    <property type="taxonomic scope" value="Bacteria"/>
</dbReference>
<keyword evidence="2" id="KW-1185">Reference proteome</keyword>
<dbReference type="PANTHER" id="PTHR30632">
    <property type="entry name" value="MOLYBDATE-BINDING PERIPLASMIC PROTEIN"/>
    <property type="match status" value="1"/>
</dbReference>
<organism evidence="1 2">
    <name type="scientific">Denitrovibrio acetiphilus (strain DSM 12809 / NBRC 114555 / N2460)</name>
    <dbReference type="NCBI Taxonomy" id="522772"/>
    <lineage>
        <taxon>Bacteria</taxon>
        <taxon>Pseudomonadati</taxon>
        <taxon>Deferribacterota</taxon>
        <taxon>Deferribacteres</taxon>
        <taxon>Deferribacterales</taxon>
        <taxon>Geovibrionaceae</taxon>
        <taxon>Denitrovibrio</taxon>
    </lineage>
</organism>
<dbReference type="PROSITE" id="PS51257">
    <property type="entry name" value="PROKAR_LIPOPROTEIN"/>
    <property type="match status" value="1"/>
</dbReference>
<dbReference type="InterPro" id="IPR050682">
    <property type="entry name" value="ModA/WtpA"/>
</dbReference>
<dbReference type="Proteomes" id="UP000002012">
    <property type="component" value="Chromosome"/>
</dbReference>
<dbReference type="STRING" id="522772.Dacet_1167"/>
<dbReference type="GO" id="GO:0030973">
    <property type="term" value="F:molybdate ion binding"/>
    <property type="evidence" value="ECO:0007669"/>
    <property type="project" value="TreeGrafter"/>
</dbReference>
<reference evidence="1 2" key="1">
    <citation type="journal article" date="2010" name="Stand. Genomic Sci.">
        <title>Complete genome sequence of Denitrovibrio acetiphilus type strain (N2460).</title>
        <authorList>
            <person name="Kiss H."/>
            <person name="Lang E."/>
            <person name="Lapidus A."/>
            <person name="Copeland A."/>
            <person name="Nolan M."/>
            <person name="Glavina Del Rio T."/>
            <person name="Chen F."/>
            <person name="Lucas S."/>
            <person name="Tice H."/>
            <person name="Cheng J.F."/>
            <person name="Han C."/>
            <person name="Goodwin L."/>
            <person name="Pitluck S."/>
            <person name="Liolios K."/>
            <person name="Pati A."/>
            <person name="Ivanova N."/>
            <person name="Mavromatis K."/>
            <person name="Chen A."/>
            <person name="Palaniappan K."/>
            <person name="Land M."/>
            <person name="Hauser L."/>
            <person name="Chang Y.J."/>
            <person name="Jeffries C.D."/>
            <person name="Detter J.C."/>
            <person name="Brettin T."/>
            <person name="Spring S."/>
            <person name="Rohde M."/>
            <person name="Goker M."/>
            <person name="Woyke T."/>
            <person name="Bristow J."/>
            <person name="Eisen J.A."/>
            <person name="Markowitz V."/>
            <person name="Hugenholtz P."/>
            <person name="Kyrpides N.C."/>
            <person name="Klenk H.P."/>
        </authorList>
    </citation>
    <scope>NUCLEOTIDE SEQUENCE [LARGE SCALE GENOMIC DNA]</scope>
    <source>
        <strain evidence="2">DSM 12809 / NBRC 114555 / N2460</strain>
    </source>
</reference>
<dbReference type="RefSeq" id="WP_013010461.1">
    <property type="nucleotide sequence ID" value="NC_013943.1"/>
</dbReference>
<dbReference type="AlphaFoldDB" id="D4H7E0"/>
<proteinExistence type="predicted"/>
<accession>D4H7E0</accession>
<dbReference type="SUPFAM" id="SSF53850">
    <property type="entry name" value="Periplasmic binding protein-like II"/>
    <property type="match status" value="1"/>
</dbReference>
<evidence type="ECO:0000313" key="2">
    <source>
        <dbReference type="Proteomes" id="UP000002012"/>
    </source>
</evidence>
<dbReference type="GO" id="GO:0015689">
    <property type="term" value="P:molybdate ion transport"/>
    <property type="evidence" value="ECO:0007669"/>
    <property type="project" value="TreeGrafter"/>
</dbReference>
<protein>
    <submittedName>
        <fullName evidence="1">Extracellular solute-binding protein family 1</fullName>
    </submittedName>
</protein>
<sequence precursor="true">MHKLLILCVLQCILFACDPYENPLTRNKPLNEILVYTGITMSDAVLELKSEFEKENDCLVHVMYGASGYLKRVIDVNKKGDIFIPGNSSFLDTLIGDAVVTRRETLGYNRLSFFVPKGNPMGLNGSLSQLAEGDLRLIIGAPESGSVGKETMYLLQKYGIFHDVALQVHSFAADSKKLASAIRDNDADIAINWRAVGYTLKNRDFMDAIDIDSPYIRKVPVVMGLLKYSVDTGCPVKFMNMAVSEKGRQIFHKYGFRD</sequence>
<dbReference type="KEGG" id="dap:Dacet_1167"/>